<evidence type="ECO:0000256" key="1">
    <source>
        <dbReference type="ARBA" id="ARBA00038048"/>
    </source>
</evidence>
<feature type="transmembrane region" description="Helical" evidence="2">
    <location>
        <begin position="295"/>
        <end position="316"/>
    </location>
</feature>
<keyword evidence="2" id="KW-0812">Transmembrane</keyword>
<dbReference type="Pfam" id="PF03435">
    <property type="entry name" value="Sacchrp_dh_NADP"/>
    <property type="match status" value="1"/>
</dbReference>
<dbReference type="Gene3D" id="3.40.50.720">
    <property type="entry name" value="NAD(P)-binding Rossmann-like Domain"/>
    <property type="match status" value="1"/>
</dbReference>
<evidence type="ECO:0000313" key="5">
    <source>
        <dbReference type="Proteomes" id="UP000509510"/>
    </source>
</evidence>
<feature type="domain" description="Saccharopine dehydrogenase NADP binding" evidence="3">
    <location>
        <begin position="12"/>
        <end position="138"/>
    </location>
</feature>
<comment type="similarity">
    <text evidence="1">Belongs to the saccharopine dehydrogenase family.</text>
</comment>
<dbReference type="InterPro" id="IPR005097">
    <property type="entry name" value="Sacchrp_dh_NADP-bd"/>
</dbReference>
<dbReference type="GO" id="GO:0005886">
    <property type="term" value="C:plasma membrane"/>
    <property type="evidence" value="ECO:0007669"/>
    <property type="project" value="TreeGrafter"/>
</dbReference>
<protein>
    <recommendedName>
        <fullName evidence="3">Saccharopine dehydrogenase NADP binding domain-containing protein</fullName>
    </recommendedName>
</protein>
<dbReference type="KEGG" id="trg:TRUGW13939_07906"/>
<dbReference type="GO" id="GO:0005811">
    <property type="term" value="C:lipid droplet"/>
    <property type="evidence" value="ECO:0007669"/>
    <property type="project" value="TreeGrafter"/>
</dbReference>
<evidence type="ECO:0000259" key="3">
    <source>
        <dbReference type="Pfam" id="PF03435"/>
    </source>
</evidence>
<dbReference type="EMBL" id="CP055901">
    <property type="protein sequence ID" value="QKX60760.1"/>
    <property type="molecule type" value="Genomic_DNA"/>
</dbReference>
<dbReference type="AlphaFoldDB" id="A0A7H8R304"/>
<dbReference type="PANTHER" id="PTHR12286:SF5">
    <property type="entry name" value="SACCHAROPINE DEHYDROGENASE-LIKE OXIDOREDUCTASE"/>
    <property type="match status" value="1"/>
</dbReference>
<dbReference type="InterPro" id="IPR051276">
    <property type="entry name" value="Saccharopine_DH-like_oxidrdct"/>
</dbReference>
<name>A0A7H8R304_TALRU</name>
<dbReference type="OrthoDB" id="10268090at2759"/>
<dbReference type="PANTHER" id="PTHR12286">
    <property type="entry name" value="SACCHAROPINE DEHYDROGENASE-LIKE OXIDOREDUCTASE"/>
    <property type="match status" value="1"/>
</dbReference>
<dbReference type="InterPro" id="IPR036291">
    <property type="entry name" value="NAD(P)-bd_dom_sf"/>
</dbReference>
<dbReference type="Proteomes" id="UP000509510">
    <property type="component" value="Chromosome IV"/>
</dbReference>
<organism evidence="4 5">
    <name type="scientific">Talaromyces rugulosus</name>
    <name type="common">Penicillium rugulosum</name>
    <dbReference type="NCBI Taxonomy" id="121627"/>
    <lineage>
        <taxon>Eukaryota</taxon>
        <taxon>Fungi</taxon>
        <taxon>Dikarya</taxon>
        <taxon>Ascomycota</taxon>
        <taxon>Pezizomycotina</taxon>
        <taxon>Eurotiomycetes</taxon>
        <taxon>Eurotiomycetidae</taxon>
        <taxon>Eurotiales</taxon>
        <taxon>Trichocomaceae</taxon>
        <taxon>Talaromyces</taxon>
        <taxon>Talaromyces sect. Islandici</taxon>
    </lineage>
</organism>
<evidence type="ECO:0000256" key="2">
    <source>
        <dbReference type="SAM" id="Phobius"/>
    </source>
</evidence>
<gene>
    <name evidence="4" type="ORF">TRUGW13939_07906</name>
</gene>
<proteinExistence type="inferred from homology"/>
<dbReference type="GO" id="GO:0005739">
    <property type="term" value="C:mitochondrion"/>
    <property type="evidence" value="ECO:0007669"/>
    <property type="project" value="TreeGrafter"/>
</dbReference>
<reference evidence="5" key="1">
    <citation type="submission" date="2020-06" db="EMBL/GenBank/DDBJ databases">
        <title>A chromosome-scale genome assembly of Talaromyces rugulosus W13939.</title>
        <authorList>
            <person name="Wang B."/>
            <person name="Guo L."/>
            <person name="Ye K."/>
            <person name="Wang L."/>
        </authorList>
    </citation>
    <scope>NUCLEOTIDE SEQUENCE [LARGE SCALE GENOMIC DNA]</scope>
    <source>
        <strain evidence="5">W13939</strain>
    </source>
</reference>
<keyword evidence="5" id="KW-1185">Reference proteome</keyword>
<dbReference type="GO" id="GO:0009247">
    <property type="term" value="P:glycolipid biosynthetic process"/>
    <property type="evidence" value="ECO:0007669"/>
    <property type="project" value="TreeGrafter"/>
</dbReference>
<evidence type="ECO:0000313" key="4">
    <source>
        <dbReference type="EMBL" id="QKX60760.1"/>
    </source>
</evidence>
<keyword evidence="2" id="KW-1133">Transmembrane helix</keyword>
<keyword evidence="2" id="KW-0472">Membrane</keyword>
<feature type="transmembrane region" description="Helical" evidence="2">
    <location>
        <begin position="359"/>
        <end position="378"/>
    </location>
</feature>
<dbReference type="RefSeq" id="XP_035346936.1">
    <property type="nucleotide sequence ID" value="XM_035491043.1"/>
</dbReference>
<dbReference type="SUPFAM" id="SSF51735">
    <property type="entry name" value="NAD(P)-binding Rossmann-fold domains"/>
    <property type="match status" value="1"/>
</dbReference>
<accession>A0A7H8R304</accession>
<sequence length="427" mass="47433">MPFKRHGRQYDIVVFGATGYTGRLTAEHMAINLPPDLKWAVAGRSEDKLSRLVARCKSLNPNLVQPEIELCNLNHDELAALAKKTFCLITAVGPYALHGEVAFKICAEAGTHYLDCTPEVPWTLEMIQKYEATAKVTGACMIPQCGMESAPSDLLTWAVVAEARSRFSSQIADVVMNIHQLCSLPSGGTLSTILTFFGHYPLKVLRRSIEPYALSPVPNNLPLPRRSFWSSITGVHKIPGLPLLSTSISAKANEAIVFRTWGLFKQEPALQKEFYGPKFTYREFMYVPGPIRGMLMHYLIVMGGYLMLLGPFRAFVRLFVFEPGDGPDTENAKEDVIELQAIGKPDSESEVNKQVFGKLSYIGSMYYLTAALLAEAAITMLQEDNGTRLTGGVYTPACLGQAYINRLQEVGFKFDLEIRNVDRCFEL</sequence>
<dbReference type="GeneID" id="55995396"/>